<keyword evidence="4 7" id="KW-0732">Signal</keyword>
<feature type="signal peptide" evidence="7">
    <location>
        <begin position="1"/>
        <end position="21"/>
    </location>
</feature>
<dbReference type="PANTHER" id="PTHR34296">
    <property type="entry name" value="TRANSCRIPTIONAL ACTIVATOR PROTEIN MED"/>
    <property type="match status" value="1"/>
</dbReference>
<keyword evidence="10" id="KW-1185">Reference proteome</keyword>
<evidence type="ECO:0000313" key="10">
    <source>
        <dbReference type="Proteomes" id="UP001549321"/>
    </source>
</evidence>
<feature type="domain" description="ABC transporter substrate-binding protein PnrA-like" evidence="8">
    <location>
        <begin position="50"/>
        <end position="293"/>
    </location>
</feature>
<keyword evidence="5" id="KW-0472">Membrane</keyword>
<protein>
    <submittedName>
        <fullName evidence="9">Basic membrane protein A</fullName>
    </submittedName>
</protein>
<evidence type="ECO:0000313" key="9">
    <source>
        <dbReference type="EMBL" id="MET4635955.1"/>
    </source>
</evidence>
<evidence type="ECO:0000256" key="2">
    <source>
        <dbReference type="ARBA" id="ARBA00008610"/>
    </source>
</evidence>
<dbReference type="CDD" id="cd06354">
    <property type="entry name" value="PBP1_PrnA-like"/>
    <property type="match status" value="1"/>
</dbReference>
<accession>A0ABV2R3X2</accession>
<dbReference type="Pfam" id="PF02608">
    <property type="entry name" value="Bmp"/>
    <property type="match status" value="1"/>
</dbReference>
<dbReference type="Proteomes" id="UP001549321">
    <property type="component" value="Unassembled WGS sequence"/>
</dbReference>
<evidence type="ECO:0000256" key="6">
    <source>
        <dbReference type="ARBA" id="ARBA00023288"/>
    </source>
</evidence>
<comment type="subcellular location">
    <subcellularLocation>
        <location evidence="1">Cell membrane</location>
        <topology evidence="1">Lipid-anchor</topology>
    </subcellularLocation>
</comment>
<gene>
    <name evidence="9" type="ORF">ABIE08_003906</name>
</gene>
<name>A0ABV2R3X2_9HYPH</name>
<comment type="caution">
    <text evidence="9">The sequence shown here is derived from an EMBL/GenBank/DDBJ whole genome shotgun (WGS) entry which is preliminary data.</text>
</comment>
<feature type="chain" id="PRO_5045846960" evidence="7">
    <location>
        <begin position="22"/>
        <end position="337"/>
    </location>
</feature>
<proteinExistence type="inferred from homology"/>
<keyword evidence="3" id="KW-1003">Cell membrane</keyword>
<dbReference type="SUPFAM" id="SSF53822">
    <property type="entry name" value="Periplasmic binding protein-like I"/>
    <property type="match status" value="1"/>
</dbReference>
<dbReference type="RefSeq" id="WP_354553490.1">
    <property type="nucleotide sequence ID" value="NZ_JBEPSM010000003.1"/>
</dbReference>
<organism evidence="9 10">
    <name type="scientific">Kaistia defluvii</name>
    <dbReference type="NCBI Taxonomy" id="410841"/>
    <lineage>
        <taxon>Bacteria</taxon>
        <taxon>Pseudomonadati</taxon>
        <taxon>Pseudomonadota</taxon>
        <taxon>Alphaproteobacteria</taxon>
        <taxon>Hyphomicrobiales</taxon>
        <taxon>Kaistiaceae</taxon>
        <taxon>Kaistia</taxon>
    </lineage>
</organism>
<dbReference type="EMBL" id="JBEPSM010000003">
    <property type="protein sequence ID" value="MET4635955.1"/>
    <property type="molecule type" value="Genomic_DNA"/>
</dbReference>
<sequence length="337" mass="35110">MRLRGLLAGAAALMAVTTAQAQDAKPLVVFVSPNPVGVNDFLKLAKAGTEKAAEAAGATAKIYESTDPTTIRQNLDAAAKEGAKVVIAVGFEFNDVLPEVAKAYPDTKFLLVDSCPQTPVANIHCSVFREYEAVFLAGAEAALTSETGKVGAIGALDIPFIHRYTDPFNEGAKHVKPEIEIAPSLWIGGNNPFSDPARGQQRASVMVSDNVDRVMAAGAGSNGGIFKAMEDLPGAAAFGVDTNQCPQAPGLIMDNVQKRTDTVIEKGVAGLFKGDQPAFATYGLAEGGMTLTSLEPGLEESGCLIAKLPDVVAKVKALRDEVVAGTVKVADPMQLAK</sequence>
<evidence type="ECO:0000256" key="3">
    <source>
        <dbReference type="ARBA" id="ARBA00022475"/>
    </source>
</evidence>
<evidence type="ECO:0000256" key="5">
    <source>
        <dbReference type="ARBA" id="ARBA00023136"/>
    </source>
</evidence>
<evidence type="ECO:0000259" key="8">
    <source>
        <dbReference type="Pfam" id="PF02608"/>
    </source>
</evidence>
<reference evidence="9 10" key="1">
    <citation type="submission" date="2024-06" db="EMBL/GenBank/DDBJ databases">
        <title>Sorghum-associated microbial communities from plants grown in Nebraska, USA.</title>
        <authorList>
            <person name="Schachtman D."/>
        </authorList>
    </citation>
    <scope>NUCLEOTIDE SEQUENCE [LARGE SCALE GENOMIC DNA]</scope>
    <source>
        <strain evidence="9 10">3207</strain>
    </source>
</reference>
<evidence type="ECO:0000256" key="1">
    <source>
        <dbReference type="ARBA" id="ARBA00004193"/>
    </source>
</evidence>
<dbReference type="InterPro" id="IPR003760">
    <property type="entry name" value="PnrA-like"/>
</dbReference>
<dbReference type="Gene3D" id="3.40.50.2300">
    <property type="match status" value="2"/>
</dbReference>
<evidence type="ECO:0000256" key="4">
    <source>
        <dbReference type="ARBA" id="ARBA00022729"/>
    </source>
</evidence>
<keyword evidence="6" id="KW-0449">Lipoprotein</keyword>
<dbReference type="InterPro" id="IPR050957">
    <property type="entry name" value="BMP_lipoprotein"/>
</dbReference>
<dbReference type="InterPro" id="IPR028082">
    <property type="entry name" value="Peripla_BP_I"/>
</dbReference>
<dbReference type="PANTHER" id="PTHR34296:SF2">
    <property type="entry name" value="ABC TRANSPORTER GUANOSINE-BINDING PROTEIN NUPN"/>
    <property type="match status" value="1"/>
</dbReference>
<comment type="similarity">
    <text evidence="2">Belongs to the BMP lipoprotein family.</text>
</comment>
<evidence type="ECO:0000256" key="7">
    <source>
        <dbReference type="SAM" id="SignalP"/>
    </source>
</evidence>